<keyword evidence="1" id="KW-0732">Signal</keyword>
<comment type="caution">
    <text evidence="3">The sequence shown here is derived from an EMBL/GenBank/DDBJ whole genome shotgun (WGS) entry which is preliminary data.</text>
</comment>
<accession>A0A6L8VKQ8</accession>
<feature type="chain" id="PRO_5026925542" evidence="1">
    <location>
        <begin position="21"/>
        <end position="176"/>
    </location>
</feature>
<evidence type="ECO:0000313" key="3">
    <source>
        <dbReference type="EMBL" id="MZQ89959.1"/>
    </source>
</evidence>
<proteinExistence type="predicted"/>
<sequence length="176" mass="18266">MHRVILRAALALLLAGCAAPGPGPGSRDPGAMIASAALFDPARFAGPWHVVADFPAPGASGCGITREDWRLTAPGRFAVSGAACGPRGRTGFAGTAAVVGPGRIDLSAGNTRPDLGGEPLWVLWIDADYRVAALGTPSGRFGMMLSREPAARGDLYTAAREVLDFNGYALERLRPR</sequence>
<keyword evidence="4" id="KW-1185">Reference proteome</keyword>
<dbReference type="SUPFAM" id="SSF50814">
    <property type="entry name" value="Lipocalins"/>
    <property type="match status" value="1"/>
</dbReference>
<dbReference type="AlphaFoldDB" id="A0A6L8VKQ8"/>
<organism evidence="3 4">
    <name type="scientific">Frigidibacter albus</name>
    <dbReference type="NCBI Taxonomy" id="1465486"/>
    <lineage>
        <taxon>Bacteria</taxon>
        <taxon>Pseudomonadati</taxon>
        <taxon>Pseudomonadota</taxon>
        <taxon>Alphaproteobacteria</taxon>
        <taxon>Rhodobacterales</taxon>
        <taxon>Paracoccaceae</taxon>
        <taxon>Frigidibacter</taxon>
    </lineage>
</organism>
<evidence type="ECO:0000259" key="2">
    <source>
        <dbReference type="Pfam" id="PF08212"/>
    </source>
</evidence>
<evidence type="ECO:0000313" key="4">
    <source>
        <dbReference type="Proteomes" id="UP000477083"/>
    </source>
</evidence>
<dbReference type="OrthoDB" id="594739at2"/>
<protein>
    <submittedName>
        <fullName evidence="3">Lipocalin</fullName>
    </submittedName>
</protein>
<dbReference type="Pfam" id="PF08212">
    <property type="entry name" value="Lipocalin_2"/>
    <property type="match status" value="1"/>
</dbReference>
<name>A0A6L8VKQ8_9RHOB</name>
<reference evidence="3 4" key="1">
    <citation type="submission" date="2020-01" db="EMBL/GenBank/DDBJ databases">
        <title>Frigidibacter albus SP32T (=CGMCC 1.13995T).</title>
        <authorList>
            <person name="Liao X."/>
        </authorList>
    </citation>
    <scope>NUCLEOTIDE SEQUENCE [LARGE SCALE GENOMIC DNA]</scope>
    <source>
        <strain evidence="3 4">SP32</strain>
    </source>
</reference>
<dbReference type="RefSeq" id="WP_161347051.1">
    <property type="nucleotide sequence ID" value="NZ_BMGW01000007.1"/>
</dbReference>
<feature type="signal peptide" evidence="1">
    <location>
        <begin position="1"/>
        <end position="20"/>
    </location>
</feature>
<dbReference type="InterPro" id="IPR000566">
    <property type="entry name" value="Lipocln_cytosolic_FA-bd_dom"/>
</dbReference>
<gene>
    <name evidence="3" type="ORF">GS660_12745</name>
</gene>
<evidence type="ECO:0000256" key="1">
    <source>
        <dbReference type="SAM" id="SignalP"/>
    </source>
</evidence>
<dbReference type="Proteomes" id="UP000477083">
    <property type="component" value="Unassembled WGS sequence"/>
</dbReference>
<dbReference type="Gene3D" id="2.40.128.20">
    <property type="match status" value="1"/>
</dbReference>
<dbReference type="InterPro" id="IPR012674">
    <property type="entry name" value="Calycin"/>
</dbReference>
<feature type="domain" description="Lipocalin/cytosolic fatty-acid binding" evidence="2">
    <location>
        <begin position="40"/>
        <end position="174"/>
    </location>
</feature>
<dbReference type="EMBL" id="WWNR01000007">
    <property type="protein sequence ID" value="MZQ89959.1"/>
    <property type="molecule type" value="Genomic_DNA"/>
</dbReference>